<sequence length="226" mass="25697">MVPLTKNEVEYKALIAGLELARRLDSEVIEIKYDSQLVVNQDYGISKTKEECMQQYIVKVQALLARFREWSITHIPREENLETDALANLGSSMEMKGSDSGTVVQLMHSDLDADSYYEVNTTNLVWDWMNEIIDYLEHGKFPEDSKAHRALRAKASRYSFKGGQLYRKSFQVPLARCLGASEANYVMREVHKGICGNHSGTDSLVPKLVEVGPYQKIGEREVVDFL</sequence>
<proteinExistence type="predicted"/>
<gene>
    <name evidence="2" type="primary">LOC142175902</name>
</gene>
<name>A0AC58TP53_TOBAC</name>
<dbReference type="Proteomes" id="UP000790787">
    <property type="component" value="Chromosome 22"/>
</dbReference>
<protein>
    <submittedName>
        <fullName evidence="2">Uncharacterized protein LOC142175902</fullName>
    </submittedName>
</protein>
<reference evidence="2" key="2">
    <citation type="submission" date="2025-08" db="UniProtKB">
        <authorList>
            <consortium name="RefSeq"/>
        </authorList>
    </citation>
    <scope>IDENTIFICATION</scope>
    <source>
        <tissue evidence="2">Leaf</tissue>
    </source>
</reference>
<dbReference type="RefSeq" id="XP_075099008.1">
    <property type="nucleotide sequence ID" value="XM_075242907.1"/>
</dbReference>
<evidence type="ECO:0000313" key="2">
    <source>
        <dbReference type="RefSeq" id="XP_075099008.1"/>
    </source>
</evidence>
<evidence type="ECO:0000313" key="1">
    <source>
        <dbReference type="Proteomes" id="UP000790787"/>
    </source>
</evidence>
<reference evidence="1" key="1">
    <citation type="journal article" date="2014" name="Nat. Commun.">
        <title>The tobacco genome sequence and its comparison with those of tomato and potato.</title>
        <authorList>
            <person name="Sierro N."/>
            <person name="Battey J.N."/>
            <person name="Ouadi S."/>
            <person name="Bakaher N."/>
            <person name="Bovet L."/>
            <person name="Willig A."/>
            <person name="Goepfert S."/>
            <person name="Peitsch M.C."/>
            <person name="Ivanov N.V."/>
        </authorList>
    </citation>
    <scope>NUCLEOTIDE SEQUENCE [LARGE SCALE GENOMIC DNA]</scope>
</reference>
<keyword evidence="1" id="KW-1185">Reference proteome</keyword>
<accession>A0AC58TP53</accession>
<organism evidence="1 2">
    <name type="scientific">Nicotiana tabacum</name>
    <name type="common">Common tobacco</name>
    <dbReference type="NCBI Taxonomy" id="4097"/>
    <lineage>
        <taxon>Eukaryota</taxon>
        <taxon>Viridiplantae</taxon>
        <taxon>Streptophyta</taxon>
        <taxon>Embryophyta</taxon>
        <taxon>Tracheophyta</taxon>
        <taxon>Spermatophyta</taxon>
        <taxon>Magnoliopsida</taxon>
        <taxon>eudicotyledons</taxon>
        <taxon>Gunneridae</taxon>
        <taxon>Pentapetalae</taxon>
        <taxon>asterids</taxon>
        <taxon>lamiids</taxon>
        <taxon>Solanales</taxon>
        <taxon>Solanaceae</taxon>
        <taxon>Nicotianoideae</taxon>
        <taxon>Nicotianeae</taxon>
        <taxon>Nicotiana</taxon>
    </lineage>
</organism>